<proteinExistence type="predicted"/>
<protein>
    <submittedName>
        <fullName evidence="2">Uncharacterized protein</fullName>
    </submittedName>
</protein>
<dbReference type="Proteomes" id="UP000440578">
    <property type="component" value="Unassembled WGS sequence"/>
</dbReference>
<dbReference type="OrthoDB" id="6288734at2759"/>
<organism evidence="2 3">
    <name type="scientific">Amphibalanus amphitrite</name>
    <name type="common">Striped barnacle</name>
    <name type="synonym">Balanus amphitrite</name>
    <dbReference type="NCBI Taxonomy" id="1232801"/>
    <lineage>
        <taxon>Eukaryota</taxon>
        <taxon>Metazoa</taxon>
        <taxon>Ecdysozoa</taxon>
        <taxon>Arthropoda</taxon>
        <taxon>Crustacea</taxon>
        <taxon>Multicrustacea</taxon>
        <taxon>Cirripedia</taxon>
        <taxon>Thoracica</taxon>
        <taxon>Thoracicalcarea</taxon>
        <taxon>Balanomorpha</taxon>
        <taxon>Balanoidea</taxon>
        <taxon>Balanidae</taxon>
        <taxon>Amphibalaninae</taxon>
        <taxon>Amphibalanus</taxon>
    </lineage>
</organism>
<gene>
    <name evidence="2" type="ORF">FJT64_020441</name>
</gene>
<dbReference type="EMBL" id="VIIS01000495">
    <property type="protein sequence ID" value="KAF0308324.1"/>
    <property type="molecule type" value="Genomic_DNA"/>
</dbReference>
<sequence length="740" mass="81605">MADIESFYERSLVTFVTFLLSSLKMADDQTTAAVRQMAQMWPDIFSGVATDPSISGAAANGHTLDKSRPGRLRRLVRCWYRLLGCELLLSFSAVLEREDHRGRLRLQRNGDGTSSLYERCSERLVVTYRDCSPQYDGSPAAEESPPPPPEPSPPKSAAAASVQESPPDCEGCGAQFVTLAAAMAHERLCDGVGSDCESILSEPTARTVSQARFLSYLGVVPAAGSQNQPYQSRSVERRRARRRQRCWPTAELLLRLSRTEFSSPLGRRMLTQAVRLPTGAEEASSWSAARQDRHCCNRAQLRVPTDEFPVTWSAPASQSRLQPRVYCFTARQRAERAAAIEAGLSARAKARYYGVRPCSVVLTRLKTVNGAVRTVQRRQHHPPDAARVLLVRLSEAELATHLSGTASPPITPPDRPAGPVGWPGGATRLHERQGLLRDECKTLRDAHFFHLLDCAERVTRGDRWVSRLNGRPPGAGGACRPRSQSEGDALEGGSAATPTGHRRMSLLGSVQDRLHGAARARARAASLSVRPQQELKDPAEVLNGVRSEERADWSDSSRDTPPRPECSPTERDRVRRLPHAVGDLMKDECKTLRDRQFVRLLNSPRRTTRSAATERPAVERRRWPVSVWLHWPGFAREPDHQTPVKHARAAGEPRRHRVPVVRLERLFHRLERPAAGADGDGTAGRPAPTRPGHARRRAGGPLRVPLQTETAGRVTGGRETFRISAVIAFSKDGAFVGLGS</sequence>
<feature type="region of interest" description="Disordered" evidence="1">
    <location>
        <begin position="402"/>
        <end position="426"/>
    </location>
</feature>
<evidence type="ECO:0000256" key="1">
    <source>
        <dbReference type="SAM" id="MobiDB-lite"/>
    </source>
</evidence>
<feature type="region of interest" description="Disordered" evidence="1">
    <location>
        <begin position="134"/>
        <end position="164"/>
    </location>
</feature>
<keyword evidence="3" id="KW-1185">Reference proteome</keyword>
<feature type="compositionally biased region" description="Pro residues" evidence="1">
    <location>
        <begin position="144"/>
        <end position="154"/>
    </location>
</feature>
<dbReference type="AlphaFoldDB" id="A0A6A4WWT5"/>
<feature type="region of interest" description="Disordered" evidence="1">
    <location>
        <begin position="672"/>
        <end position="700"/>
    </location>
</feature>
<evidence type="ECO:0000313" key="3">
    <source>
        <dbReference type="Proteomes" id="UP000440578"/>
    </source>
</evidence>
<accession>A0A6A4WWT5</accession>
<reference evidence="2 3" key="1">
    <citation type="submission" date="2019-07" db="EMBL/GenBank/DDBJ databases">
        <title>Draft genome assembly of a fouling barnacle, Amphibalanus amphitrite (Darwin, 1854): The first reference genome for Thecostraca.</title>
        <authorList>
            <person name="Kim W."/>
        </authorList>
    </citation>
    <scope>NUCLEOTIDE SEQUENCE [LARGE SCALE GENOMIC DNA]</scope>
    <source>
        <strain evidence="2">SNU_AA5</strain>
        <tissue evidence="2">Soma without cirri and trophi</tissue>
    </source>
</reference>
<comment type="caution">
    <text evidence="2">The sequence shown here is derived from an EMBL/GenBank/DDBJ whole genome shotgun (WGS) entry which is preliminary data.</text>
</comment>
<feature type="region of interest" description="Disordered" evidence="1">
    <location>
        <begin position="465"/>
        <end position="501"/>
    </location>
</feature>
<evidence type="ECO:0000313" key="2">
    <source>
        <dbReference type="EMBL" id="KAF0308324.1"/>
    </source>
</evidence>
<name>A0A6A4WWT5_AMPAM</name>
<feature type="compositionally biased region" description="Basic and acidic residues" evidence="1">
    <location>
        <begin position="546"/>
        <end position="574"/>
    </location>
</feature>
<feature type="region of interest" description="Disordered" evidence="1">
    <location>
        <begin position="522"/>
        <end position="574"/>
    </location>
</feature>